<evidence type="ECO:0000256" key="1">
    <source>
        <dbReference type="SAM" id="MobiDB-lite"/>
    </source>
</evidence>
<feature type="compositionally biased region" description="Polar residues" evidence="1">
    <location>
        <begin position="379"/>
        <end position="388"/>
    </location>
</feature>
<organism evidence="3 4">
    <name type="scientific">Agaricus bisporus var. burnettii</name>
    <dbReference type="NCBI Taxonomy" id="192524"/>
    <lineage>
        <taxon>Eukaryota</taxon>
        <taxon>Fungi</taxon>
        <taxon>Dikarya</taxon>
        <taxon>Basidiomycota</taxon>
        <taxon>Agaricomycotina</taxon>
        <taxon>Agaricomycetes</taxon>
        <taxon>Agaricomycetidae</taxon>
        <taxon>Agaricales</taxon>
        <taxon>Agaricineae</taxon>
        <taxon>Agaricaceae</taxon>
        <taxon>Agaricus</taxon>
    </lineage>
</organism>
<dbReference type="InterPro" id="IPR006569">
    <property type="entry name" value="CID_dom"/>
</dbReference>
<sequence>MSTVQDFDTTFNEVVQAKRLSQSKMAKLTELALKLMDQDTQLVATMYRSHKMLPAPCKISSLYVFDALARAARQQVIKQNLSERHATGNCATFLSKVAGVLEGLFQDILVAGLPEAKEKTKKIYDIWVKGNTFPPDILSRLLDVVSGKDKVTEVNTSVTADPRIVSQMNSTIPPQSPVAPTSTDTQATLLALLTQAASHQVPQTTTNTAVTPTAPLDPASLAILQYLQTASVNNTATSQISPTSAEASDTRITQNATDRQISNSPAPHVEPNHARQDNRRDYRSPPQSGRSYERDYDKRSHSYKESRGGFRRRGRRNRWDEREPLTQRDQQETGWSPRSGGRSRSHSPDGRTHRRPPPVPRSNSQRQSSPSASRHHGDSSTSHPLNSSSEKDEFGRDLRSPSPSKSPNPGLTSNQHNSTSPNTPTVSHFPKSEFSSTSTSNDRMSRSSVAANTFPKEPDAFETSHESSSKTGHEVGMGNFDISTFDPTSPASWEAMGKMWEITNGYQPSTEELMQFVMMGTMSQQLQSKNWQQGDALMGYGNDQRRGGGSGEHGNSRSNHHGWANDGMDGSTDAIVLGGGEMEMDESAESEAPQRQEPVDSGTRPGGKMQKVGDRWVFVRSDTGVR</sequence>
<name>A0A8H7EZM1_AGABI</name>
<dbReference type="SUPFAM" id="SSF48464">
    <property type="entry name" value="ENTH/VHS domain"/>
    <property type="match status" value="1"/>
</dbReference>
<feature type="domain" description="CID" evidence="2">
    <location>
        <begin position="1"/>
        <end position="149"/>
    </location>
</feature>
<evidence type="ECO:0000313" key="4">
    <source>
        <dbReference type="Proteomes" id="UP000629468"/>
    </source>
</evidence>
<feature type="compositionally biased region" description="Low complexity" evidence="1">
    <location>
        <begin position="361"/>
        <end position="372"/>
    </location>
</feature>
<feature type="compositionally biased region" description="Basic and acidic residues" evidence="1">
    <location>
        <begin position="291"/>
        <end position="308"/>
    </location>
</feature>
<gene>
    <name evidence="3" type="ORF">Agabi119p4_6396</name>
</gene>
<feature type="compositionally biased region" description="Basic and acidic residues" evidence="1">
    <location>
        <begin position="270"/>
        <end position="283"/>
    </location>
</feature>
<dbReference type="Pfam" id="PF04818">
    <property type="entry name" value="CID"/>
    <property type="match status" value="1"/>
</dbReference>
<dbReference type="SMART" id="SM00582">
    <property type="entry name" value="RPR"/>
    <property type="match status" value="1"/>
</dbReference>
<feature type="compositionally biased region" description="Basic and acidic residues" evidence="1">
    <location>
        <begin position="389"/>
        <end position="399"/>
    </location>
</feature>
<dbReference type="AlphaFoldDB" id="A0A8H7EZM1"/>
<comment type="caution">
    <text evidence="3">The sequence shown here is derived from an EMBL/GenBank/DDBJ whole genome shotgun (WGS) entry which is preliminary data.</text>
</comment>
<evidence type="ECO:0000313" key="3">
    <source>
        <dbReference type="EMBL" id="KAF7770422.1"/>
    </source>
</evidence>
<proteinExistence type="predicted"/>
<dbReference type="InterPro" id="IPR008942">
    <property type="entry name" value="ENTH_VHS"/>
</dbReference>
<evidence type="ECO:0000259" key="2">
    <source>
        <dbReference type="PROSITE" id="PS51391"/>
    </source>
</evidence>
<dbReference type="Gene3D" id="1.25.40.90">
    <property type="match status" value="1"/>
</dbReference>
<feature type="region of interest" description="Disordered" evidence="1">
    <location>
        <begin position="540"/>
        <end position="626"/>
    </location>
</feature>
<feature type="compositionally biased region" description="Basic and acidic residues" evidence="1">
    <location>
        <begin position="317"/>
        <end position="331"/>
    </location>
</feature>
<feature type="compositionally biased region" description="Polar residues" evidence="1">
    <location>
        <begin position="433"/>
        <end position="451"/>
    </location>
</feature>
<protein>
    <recommendedName>
        <fullName evidence="2">CID domain-containing protein</fullName>
    </recommendedName>
</protein>
<dbReference type="EMBL" id="JABXXO010000009">
    <property type="protein sequence ID" value="KAF7770422.1"/>
    <property type="molecule type" value="Genomic_DNA"/>
</dbReference>
<reference evidence="3 4" key="1">
    <citation type="journal article" name="Sci. Rep.">
        <title>Telomere-to-telomere assembled and centromere annotated genomes of the two main subspecies of the button mushroom Agaricus bisporus reveal especially polymorphic chromosome ends.</title>
        <authorList>
            <person name="Sonnenberg A.S.M."/>
            <person name="Sedaghat-Telgerd N."/>
            <person name="Lavrijssen B."/>
            <person name="Ohm R.A."/>
            <person name="Hendrickx P.M."/>
            <person name="Scholtmeijer K."/>
            <person name="Baars J.J.P."/>
            <person name="van Peer A."/>
        </authorList>
    </citation>
    <scope>NUCLEOTIDE SEQUENCE [LARGE SCALE GENOMIC DNA]</scope>
    <source>
        <strain evidence="3 4">H119_p4</strain>
    </source>
</reference>
<dbReference type="PROSITE" id="PS51391">
    <property type="entry name" value="CID"/>
    <property type="match status" value="1"/>
</dbReference>
<feature type="compositionally biased region" description="Polar residues" evidence="1">
    <location>
        <begin position="401"/>
        <end position="426"/>
    </location>
</feature>
<accession>A0A8H7EZM1</accession>
<feature type="compositionally biased region" description="Basic and acidic residues" evidence="1">
    <location>
        <begin position="456"/>
        <end position="473"/>
    </location>
</feature>
<dbReference type="Proteomes" id="UP000629468">
    <property type="component" value="Unassembled WGS sequence"/>
</dbReference>
<feature type="region of interest" description="Disordered" evidence="1">
    <location>
        <begin position="236"/>
        <end position="477"/>
    </location>
</feature>
<feature type="compositionally biased region" description="Polar residues" evidence="1">
    <location>
        <begin position="236"/>
        <end position="265"/>
    </location>
</feature>